<dbReference type="RefSeq" id="WP_072300723.1">
    <property type="nucleotide sequence ID" value="NZ_FPIP01000007.1"/>
</dbReference>
<feature type="transmembrane region" description="Helical" evidence="1">
    <location>
        <begin position="12"/>
        <end position="32"/>
    </location>
</feature>
<evidence type="ECO:0000259" key="2">
    <source>
        <dbReference type="Pfam" id="PF04892"/>
    </source>
</evidence>
<name>A0A1K1P4K3_RUMFL</name>
<keyword evidence="1" id="KW-1133">Transmembrane helix</keyword>
<evidence type="ECO:0000256" key="1">
    <source>
        <dbReference type="SAM" id="Phobius"/>
    </source>
</evidence>
<feature type="transmembrane region" description="Helical" evidence="1">
    <location>
        <begin position="100"/>
        <end position="117"/>
    </location>
</feature>
<keyword evidence="1" id="KW-0812">Transmembrane</keyword>
<feature type="domain" description="VanZ-like" evidence="2">
    <location>
        <begin position="15"/>
        <end position="152"/>
    </location>
</feature>
<dbReference type="Proteomes" id="UP000183461">
    <property type="component" value="Unassembled WGS sequence"/>
</dbReference>
<reference evidence="4" key="1">
    <citation type="submission" date="2016-11" db="EMBL/GenBank/DDBJ databases">
        <authorList>
            <person name="Varghese N."/>
            <person name="Submissions S."/>
        </authorList>
    </citation>
    <scope>NUCLEOTIDE SEQUENCE [LARGE SCALE GENOMIC DNA]</scope>
    <source>
        <strain evidence="4">YL228</strain>
    </source>
</reference>
<dbReference type="EMBL" id="FPIP01000007">
    <property type="protein sequence ID" value="SFW42680.1"/>
    <property type="molecule type" value="Genomic_DNA"/>
</dbReference>
<feature type="transmembrane region" description="Helical" evidence="1">
    <location>
        <begin position="73"/>
        <end position="93"/>
    </location>
</feature>
<dbReference type="AlphaFoldDB" id="A0A1K1P4K3"/>
<dbReference type="InterPro" id="IPR006976">
    <property type="entry name" value="VanZ-like"/>
</dbReference>
<accession>A0A1K1P4K3</accession>
<organism evidence="3 4">
    <name type="scientific">Ruminococcus flavefaciens</name>
    <dbReference type="NCBI Taxonomy" id="1265"/>
    <lineage>
        <taxon>Bacteria</taxon>
        <taxon>Bacillati</taxon>
        <taxon>Bacillota</taxon>
        <taxon>Clostridia</taxon>
        <taxon>Eubacteriales</taxon>
        <taxon>Oscillospiraceae</taxon>
        <taxon>Ruminococcus</taxon>
    </lineage>
</organism>
<gene>
    <name evidence="3" type="ORF">SAMN02910280_2488</name>
</gene>
<protein>
    <submittedName>
        <fullName evidence="3">VanZ like family protein</fullName>
    </submittedName>
</protein>
<evidence type="ECO:0000313" key="4">
    <source>
        <dbReference type="Proteomes" id="UP000183461"/>
    </source>
</evidence>
<keyword evidence="1" id="KW-0472">Membrane</keyword>
<feature type="transmembrane region" description="Helical" evidence="1">
    <location>
        <begin position="137"/>
        <end position="161"/>
    </location>
</feature>
<evidence type="ECO:0000313" key="3">
    <source>
        <dbReference type="EMBL" id="SFW42680.1"/>
    </source>
</evidence>
<proteinExistence type="predicted"/>
<dbReference type="NCBIfam" id="NF037970">
    <property type="entry name" value="vanZ_1"/>
    <property type="match status" value="1"/>
</dbReference>
<dbReference type="Pfam" id="PF04892">
    <property type="entry name" value="VanZ"/>
    <property type="match status" value="1"/>
</dbReference>
<sequence length="168" mass="18672">MARKFPKLSKIQVLFLIFTIAIMVTIFCLSAQDAEKSSDTSSFLTKVAVKILYSDYDSQSPEVQKELWSKASFIVRKLAHFSIYASLGFCASVTAGKRRLFSAKSLGVIGFGFLYAMSDEIHQNFVKGRSCEFRDMMIDTGGVTVGMCVSLIIIGIIALFARKIHRSD</sequence>